<gene>
    <name evidence="1" type="ORF">PM001_LOCUS8072</name>
</gene>
<reference evidence="1" key="1">
    <citation type="submission" date="2024-01" db="EMBL/GenBank/DDBJ databases">
        <authorList>
            <person name="Webb A."/>
        </authorList>
    </citation>
    <scope>NUCLEOTIDE SEQUENCE</scope>
    <source>
        <strain evidence="1">Pm1</strain>
    </source>
</reference>
<dbReference type="AlphaFoldDB" id="A0AAV1TMY6"/>
<name>A0AAV1TMY6_9STRA</name>
<protein>
    <submittedName>
        <fullName evidence="1">Uncharacterized protein</fullName>
    </submittedName>
</protein>
<dbReference type="EMBL" id="CAKLBY020000066">
    <property type="protein sequence ID" value="CAK7922901.1"/>
    <property type="molecule type" value="Genomic_DNA"/>
</dbReference>
<dbReference type="Proteomes" id="UP001162060">
    <property type="component" value="Unassembled WGS sequence"/>
</dbReference>
<proteinExistence type="predicted"/>
<evidence type="ECO:0000313" key="2">
    <source>
        <dbReference type="Proteomes" id="UP001162060"/>
    </source>
</evidence>
<comment type="caution">
    <text evidence="1">The sequence shown here is derived from an EMBL/GenBank/DDBJ whole genome shotgun (WGS) entry which is preliminary data.</text>
</comment>
<organism evidence="1 2">
    <name type="scientific">Peronospora matthiolae</name>
    <dbReference type="NCBI Taxonomy" id="2874970"/>
    <lineage>
        <taxon>Eukaryota</taxon>
        <taxon>Sar</taxon>
        <taxon>Stramenopiles</taxon>
        <taxon>Oomycota</taxon>
        <taxon>Peronosporomycetes</taxon>
        <taxon>Peronosporales</taxon>
        <taxon>Peronosporaceae</taxon>
        <taxon>Peronospora</taxon>
    </lineage>
</organism>
<accession>A0AAV1TMY6</accession>
<sequence length="77" mass="8177">MPADLEDKECQLGVRSVFTPATGKSLAMAIAQAVANSNLVASERALDMVTASVERGIKYAGLLALEGQLAHDRRVHL</sequence>
<evidence type="ECO:0000313" key="1">
    <source>
        <dbReference type="EMBL" id="CAK7922901.1"/>
    </source>
</evidence>